<keyword evidence="3" id="KW-1185">Reference proteome</keyword>
<reference evidence="2 3" key="1">
    <citation type="submission" date="2020-04" db="EMBL/GenBank/DDBJ databases">
        <title>Ferrimonas sp. S7 isolated from sea water.</title>
        <authorList>
            <person name="Bae S.S."/>
            <person name="Baek K."/>
        </authorList>
    </citation>
    <scope>NUCLEOTIDE SEQUENCE [LARGE SCALE GENOMIC DNA]</scope>
    <source>
        <strain evidence="2 3">S7</strain>
    </source>
</reference>
<proteinExistence type="predicted"/>
<gene>
    <name evidence="2" type="ORF">HER31_14145</name>
</gene>
<organism evidence="2 3">
    <name type="scientific">Ferrimonas lipolytica</name>
    <dbReference type="NCBI Taxonomy" id="2724191"/>
    <lineage>
        <taxon>Bacteria</taxon>
        <taxon>Pseudomonadati</taxon>
        <taxon>Pseudomonadota</taxon>
        <taxon>Gammaproteobacteria</taxon>
        <taxon>Alteromonadales</taxon>
        <taxon>Ferrimonadaceae</taxon>
        <taxon>Ferrimonas</taxon>
    </lineage>
</organism>
<keyword evidence="1" id="KW-0812">Transmembrane</keyword>
<dbReference type="RefSeq" id="WP_168661405.1">
    <property type="nucleotide sequence ID" value="NZ_CP051180.1"/>
</dbReference>
<dbReference type="AlphaFoldDB" id="A0A6H1UFQ3"/>
<evidence type="ECO:0000256" key="1">
    <source>
        <dbReference type="SAM" id="Phobius"/>
    </source>
</evidence>
<feature type="transmembrane region" description="Helical" evidence="1">
    <location>
        <begin position="58"/>
        <end position="86"/>
    </location>
</feature>
<sequence length="96" mass="10845">MKYLQQDWQARTAIIVLVSVVISIAMIALELTPWAEQINLQGYEHGGGKEGKKSMDSALIYILPFVKVLVLTGVPLLITLIVLKVTNTIKRWLRRK</sequence>
<keyword evidence="1" id="KW-1133">Transmembrane helix</keyword>
<feature type="transmembrane region" description="Helical" evidence="1">
    <location>
        <begin position="12"/>
        <end position="29"/>
    </location>
</feature>
<protein>
    <submittedName>
        <fullName evidence="2">Uncharacterized protein</fullName>
    </submittedName>
</protein>
<evidence type="ECO:0000313" key="2">
    <source>
        <dbReference type="EMBL" id="QIZ77935.1"/>
    </source>
</evidence>
<name>A0A6H1UFQ3_9GAMM</name>
<keyword evidence="1" id="KW-0472">Membrane</keyword>
<dbReference type="KEGG" id="fes:HER31_14145"/>
<dbReference type="EMBL" id="CP051180">
    <property type="protein sequence ID" value="QIZ77935.1"/>
    <property type="molecule type" value="Genomic_DNA"/>
</dbReference>
<evidence type="ECO:0000313" key="3">
    <source>
        <dbReference type="Proteomes" id="UP000501602"/>
    </source>
</evidence>
<accession>A0A6H1UFQ3</accession>
<dbReference type="Proteomes" id="UP000501602">
    <property type="component" value="Chromosome"/>
</dbReference>